<evidence type="ECO:0000313" key="7">
    <source>
        <dbReference type="EMBL" id="OJH49513.1"/>
    </source>
</evidence>
<dbReference type="InterPro" id="IPR029039">
    <property type="entry name" value="Flavoprotein-like_sf"/>
</dbReference>
<dbReference type="GO" id="GO:0016491">
    <property type="term" value="F:oxidoreductase activity"/>
    <property type="evidence" value="ECO:0007669"/>
    <property type="project" value="InterPro"/>
</dbReference>
<evidence type="ECO:0000256" key="1">
    <source>
        <dbReference type="ARBA" id="ARBA00001917"/>
    </source>
</evidence>
<dbReference type="AlphaFoldDB" id="A0A1L9C4V1"/>
<keyword evidence="3" id="KW-0285">Flavoprotein</keyword>
<dbReference type="Pfam" id="PF03358">
    <property type="entry name" value="FMN_red"/>
    <property type="match status" value="1"/>
</dbReference>
<comment type="similarity">
    <text evidence="5">Belongs to the SsuE family. Isf subfamily.</text>
</comment>
<evidence type="ECO:0000256" key="2">
    <source>
        <dbReference type="ARBA" id="ARBA00001966"/>
    </source>
</evidence>
<gene>
    <name evidence="8" type="ORF">EFE41_03365</name>
    <name evidence="7" type="ORF">MPF_0301</name>
    <name evidence="9" type="ORF">SAMN06264941_1031</name>
</gene>
<dbReference type="Proteomes" id="UP000193969">
    <property type="component" value="Unassembled WGS sequence"/>
</dbReference>
<evidence type="ECO:0000256" key="4">
    <source>
        <dbReference type="ARBA" id="ARBA00022643"/>
    </source>
</evidence>
<evidence type="ECO:0000256" key="5">
    <source>
        <dbReference type="ARBA" id="ARBA00038292"/>
    </source>
</evidence>
<dbReference type="EMBL" id="JWTK01000002">
    <property type="protein sequence ID" value="OJH49513.1"/>
    <property type="molecule type" value="Genomic_DNA"/>
</dbReference>
<sequence>MKVVGFVGSPRKGGNTDVLVQQVLDGSSEAGADVRKFNINEMNFTGCQACGYCKAHERCKLDDDMEKALDAIIDAYGIVFGSPIYFGQFTGQARSFIDRFYSLINPDFSPRINAGKKLVLVGSQGFPEKDQYKPVFDEFGGLMNQFFGMENKNTLLAAGYYEPGAVKSNTELMDEAKVSGKTLFE</sequence>
<accession>A0A1L9C4V1</accession>
<dbReference type="EMBL" id="RJJH01000001">
    <property type="protein sequence ID" value="RNI13625.1"/>
    <property type="molecule type" value="Genomic_DNA"/>
</dbReference>
<comment type="cofactor">
    <cofactor evidence="2">
        <name>[4Fe-4S] cluster</name>
        <dbReference type="ChEBI" id="CHEBI:49883"/>
    </cofactor>
</comment>
<comment type="cofactor">
    <cofactor evidence="1">
        <name>FMN</name>
        <dbReference type="ChEBI" id="CHEBI:58210"/>
    </cofactor>
</comment>
<dbReference type="PANTHER" id="PTHR43278">
    <property type="entry name" value="NAD(P)H-DEPENDENT FMN-CONTAINING OXIDOREDUCTASE YWQN-RELATED"/>
    <property type="match status" value="1"/>
</dbReference>
<dbReference type="Proteomes" id="UP000278252">
    <property type="component" value="Unassembled WGS sequence"/>
</dbReference>
<evidence type="ECO:0000256" key="3">
    <source>
        <dbReference type="ARBA" id="ARBA00022630"/>
    </source>
</evidence>
<dbReference type="RefSeq" id="WP_072358392.1">
    <property type="nucleotide sequence ID" value="NZ_FXBN01000001.1"/>
</dbReference>
<dbReference type="Gene3D" id="3.40.50.360">
    <property type="match status" value="1"/>
</dbReference>
<dbReference type="EMBL" id="FXBN01000001">
    <property type="protein sequence ID" value="SMH35664.1"/>
    <property type="molecule type" value="Genomic_DNA"/>
</dbReference>
<reference evidence="11" key="3">
    <citation type="submission" date="2017-04" db="EMBL/GenBank/DDBJ databases">
        <authorList>
            <person name="Varghese N."/>
            <person name="Submissions S."/>
        </authorList>
    </citation>
    <scope>NUCLEOTIDE SEQUENCE [LARGE SCALE GENOMIC DNA]</scope>
    <source>
        <strain evidence="11">FDF-1</strain>
    </source>
</reference>
<feature type="domain" description="NADPH-dependent FMN reductase-like" evidence="6">
    <location>
        <begin position="1"/>
        <end position="108"/>
    </location>
</feature>
<dbReference type="InterPro" id="IPR005025">
    <property type="entry name" value="FMN_Rdtase-like_dom"/>
</dbReference>
<evidence type="ECO:0000313" key="10">
    <source>
        <dbReference type="Proteomes" id="UP000185713"/>
    </source>
</evidence>
<dbReference type="Proteomes" id="UP000185713">
    <property type="component" value="Unassembled WGS sequence"/>
</dbReference>
<proteinExistence type="inferred from homology"/>
<dbReference type="STRING" id="523843.SAMN06264941_1031"/>
<evidence type="ECO:0000313" key="11">
    <source>
        <dbReference type="Proteomes" id="UP000193969"/>
    </source>
</evidence>
<keyword evidence="11" id="KW-1185">Reference proteome</keyword>
<name>A0A1L9C4V1_9EURY</name>
<evidence type="ECO:0000313" key="8">
    <source>
        <dbReference type="EMBL" id="RNI13625.1"/>
    </source>
</evidence>
<organism evidence="7 10">
    <name type="scientific">Methanohalophilus portucalensis FDF-1</name>
    <dbReference type="NCBI Taxonomy" id="523843"/>
    <lineage>
        <taxon>Archaea</taxon>
        <taxon>Methanobacteriati</taxon>
        <taxon>Methanobacteriota</taxon>
        <taxon>Stenosarchaea group</taxon>
        <taxon>Methanomicrobia</taxon>
        <taxon>Methanosarcinales</taxon>
        <taxon>Methanosarcinaceae</taxon>
        <taxon>Methanohalophilus</taxon>
    </lineage>
</organism>
<dbReference type="OrthoDB" id="9059at2157"/>
<evidence type="ECO:0000259" key="6">
    <source>
        <dbReference type="Pfam" id="PF03358"/>
    </source>
</evidence>
<dbReference type="SUPFAM" id="SSF52218">
    <property type="entry name" value="Flavoproteins"/>
    <property type="match status" value="1"/>
</dbReference>
<dbReference type="PANTHER" id="PTHR43278:SF2">
    <property type="entry name" value="IRON-SULFUR FLAVOPROTEIN"/>
    <property type="match status" value="1"/>
</dbReference>
<dbReference type="InterPro" id="IPR051796">
    <property type="entry name" value="ISF_SsuE-like"/>
</dbReference>
<evidence type="ECO:0000313" key="9">
    <source>
        <dbReference type="EMBL" id="SMH35664.1"/>
    </source>
</evidence>
<protein>
    <submittedName>
        <fullName evidence="8">Flavodoxin family protein</fullName>
    </submittedName>
    <submittedName>
        <fullName evidence="9">Multimeric flavodoxin WrbA</fullName>
    </submittedName>
    <submittedName>
        <fullName evidence="7">NADPH-dependent FMN reductase</fullName>
    </submittedName>
</protein>
<reference evidence="9" key="2">
    <citation type="submission" date="2017-04" db="EMBL/GenBank/DDBJ databases">
        <authorList>
            <person name="Afonso C.L."/>
            <person name="Miller P.J."/>
            <person name="Scott M.A."/>
            <person name="Spackman E."/>
            <person name="Goraichik I."/>
            <person name="Dimitrov K.M."/>
            <person name="Suarez D.L."/>
            <person name="Swayne D.E."/>
        </authorList>
    </citation>
    <scope>NUCLEOTIDE SEQUENCE [LARGE SCALE GENOMIC DNA]</scope>
    <source>
        <strain evidence="9">FDF-1</strain>
    </source>
</reference>
<reference evidence="8 12" key="4">
    <citation type="submission" date="2018-10" db="EMBL/GenBank/DDBJ databases">
        <title>Cultivation of a novel Methanohalophilus strain from Kebrit Deep of the Red Sea and a genomic comparison of members of the genus Methanohalophilus.</title>
        <authorList>
            <person name="Guan Y."/>
            <person name="Ngugi D.K."/>
            <person name="Stingl U."/>
        </authorList>
    </citation>
    <scope>NUCLEOTIDE SEQUENCE [LARGE SCALE GENOMIC DNA]</scope>
    <source>
        <strain evidence="8 12">DSM 7471</strain>
    </source>
</reference>
<reference evidence="7 10" key="1">
    <citation type="submission" date="2014-12" db="EMBL/GenBank/DDBJ databases">
        <title>The genome sequence of Methanohalophilus portucalensis strain FDF1.</title>
        <authorList>
            <person name="Lai M.-C."/>
            <person name="Lai S.-J."/>
        </authorList>
    </citation>
    <scope>NUCLEOTIDE SEQUENCE [LARGE SCALE GENOMIC DNA]</scope>
    <source>
        <strain evidence="7 10">FDF-1</strain>
    </source>
</reference>
<evidence type="ECO:0000313" key="12">
    <source>
        <dbReference type="Proteomes" id="UP000278252"/>
    </source>
</evidence>
<keyword evidence="4" id="KW-0288">FMN</keyword>